<evidence type="ECO:0000313" key="2">
    <source>
        <dbReference type="EMBL" id="MBD8048672.1"/>
    </source>
</evidence>
<proteinExistence type="predicted"/>
<accession>A0ABR8YX08</accession>
<sequence length="241" mass="29061">MEKHKITYRGKIIEFDLQRKNVKNINLSVRPDMSIIVSASDKVPIEYILSFVKSKAHWIITNVGYFKDVQSEHIADKEYLSGETFKYLGKQYRLKVEESDKIEGVKYYRGYLYLSVNDKHNYTRKEKLINNWYREKAHEKFNESLQRMYQYLEKYGIDKPVIQIRKMKARWGSCIPEKQLILLNSELIKAPKLCIDYVVLHELIHFKYRNHDSNFYDFMTSLMPDWKQRKKILDDEVVREL</sequence>
<reference evidence="2 3" key="1">
    <citation type="submission" date="2020-08" db="EMBL/GenBank/DDBJ databases">
        <title>A Genomic Blueprint of the Chicken Gut Microbiome.</title>
        <authorList>
            <person name="Gilroy R."/>
            <person name="Ravi A."/>
            <person name="Getino M."/>
            <person name="Pursley I."/>
            <person name="Horton D.L."/>
            <person name="Alikhan N.-F."/>
            <person name="Baker D."/>
            <person name="Gharbi K."/>
            <person name="Hall N."/>
            <person name="Watson M."/>
            <person name="Adriaenssens E.M."/>
            <person name="Foster-Nyarko E."/>
            <person name="Jarju S."/>
            <person name="Secka A."/>
            <person name="Antonio M."/>
            <person name="Oren A."/>
            <person name="Chaudhuri R."/>
            <person name="La Ragione R.M."/>
            <person name="Hildebrand F."/>
            <person name="Pallen M.J."/>
        </authorList>
    </citation>
    <scope>NUCLEOTIDE SEQUENCE [LARGE SCALE GENOMIC DNA]</scope>
    <source>
        <strain evidence="2 3">N37</strain>
    </source>
</reference>
<dbReference type="PANTHER" id="PTHR30399">
    <property type="entry name" value="UNCHARACTERIZED PROTEIN YGJP"/>
    <property type="match status" value="1"/>
</dbReference>
<dbReference type="RefSeq" id="WP_191741611.1">
    <property type="nucleotide sequence ID" value="NZ_JACSQB010000163.1"/>
</dbReference>
<dbReference type="Proteomes" id="UP000627166">
    <property type="component" value="Unassembled WGS sequence"/>
</dbReference>
<protein>
    <submittedName>
        <fullName evidence="2">M48 family metallopeptidase</fullName>
    </submittedName>
</protein>
<dbReference type="Gene3D" id="3.30.2010.10">
    <property type="entry name" value="Metalloproteases ('zincins'), catalytic domain"/>
    <property type="match status" value="1"/>
</dbReference>
<dbReference type="CDD" id="cd07344">
    <property type="entry name" value="M48_yhfN_like"/>
    <property type="match status" value="1"/>
</dbReference>
<dbReference type="PANTHER" id="PTHR30399:SF1">
    <property type="entry name" value="UTP PYROPHOSPHATASE"/>
    <property type="match status" value="1"/>
</dbReference>
<gene>
    <name evidence="2" type="ORF">H9637_16820</name>
</gene>
<name>A0ABR8YX08_9CLOT</name>
<dbReference type="InterPro" id="IPR053136">
    <property type="entry name" value="UTP_pyrophosphatase-like"/>
</dbReference>
<dbReference type="InterPro" id="IPR002725">
    <property type="entry name" value="YgjP-like_metallopeptidase"/>
</dbReference>
<comment type="caution">
    <text evidence="2">The sequence shown here is derived from an EMBL/GenBank/DDBJ whole genome shotgun (WGS) entry which is preliminary data.</text>
</comment>
<keyword evidence="3" id="KW-1185">Reference proteome</keyword>
<evidence type="ECO:0000313" key="3">
    <source>
        <dbReference type="Proteomes" id="UP000627166"/>
    </source>
</evidence>
<organism evidence="2 3">
    <name type="scientific">Clostridium faecium</name>
    <dbReference type="NCBI Taxonomy" id="2762223"/>
    <lineage>
        <taxon>Bacteria</taxon>
        <taxon>Bacillati</taxon>
        <taxon>Bacillota</taxon>
        <taxon>Clostridia</taxon>
        <taxon>Eubacteriales</taxon>
        <taxon>Clostridiaceae</taxon>
        <taxon>Clostridium</taxon>
    </lineage>
</organism>
<evidence type="ECO:0000259" key="1">
    <source>
        <dbReference type="Pfam" id="PF01863"/>
    </source>
</evidence>
<dbReference type="Pfam" id="PF01863">
    <property type="entry name" value="YgjP-like"/>
    <property type="match status" value="1"/>
</dbReference>
<feature type="domain" description="YgjP-like metallopeptidase" evidence="1">
    <location>
        <begin position="23"/>
        <end position="235"/>
    </location>
</feature>
<dbReference type="EMBL" id="JACSQB010000163">
    <property type="protein sequence ID" value="MBD8048672.1"/>
    <property type="molecule type" value="Genomic_DNA"/>
</dbReference>